<proteinExistence type="inferred from homology"/>
<gene>
    <name evidence="4" type="primary">rpsF</name>
    <name evidence="4" type="synonym">rps6</name>
    <name evidence="6" type="ORF">ucyna2_00459</name>
</gene>
<dbReference type="PANTHER" id="PTHR21011:SF1">
    <property type="entry name" value="SMALL RIBOSOMAL SUBUNIT PROTEIN BS6M"/>
    <property type="match status" value="1"/>
</dbReference>
<evidence type="ECO:0000256" key="5">
    <source>
        <dbReference type="SAM" id="MobiDB-lite"/>
    </source>
</evidence>
<dbReference type="GO" id="GO:0070181">
    <property type="term" value="F:small ribosomal subunit rRNA binding"/>
    <property type="evidence" value="ECO:0007669"/>
    <property type="project" value="TreeGrafter"/>
</dbReference>
<dbReference type="EMBL" id="JPSP01000004">
    <property type="protein sequence ID" value="KFF41587.1"/>
    <property type="molecule type" value="Genomic_DNA"/>
</dbReference>
<dbReference type="InterPro" id="IPR020814">
    <property type="entry name" value="Ribosomal_S6_plastid/chlpt"/>
</dbReference>
<dbReference type="SUPFAM" id="SSF54995">
    <property type="entry name" value="Ribosomal protein S6"/>
    <property type="match status" value="1"/>
</dbReference>
<dbReference type="Pfam" id="PF01250">
    <property type="entry name" value="Ribosomal_S6"/>
    <property type="match status" value="1"/>
</dbReference>
<keyword evidence="4" id="KW-0699">rRNA-binding</keyword>
<comment type="caution">
    <text evidence="6">The sequence shown here is derived from an EMBL/GenBank/DDBJ whole genome shotgun (WGS) entry which is preliminary data.</text>
</comment>
<evidence type="ECO:0000256" key="3">
    <source>
        <dbReference type="ARBA" id="ARBA00035294"/>
    </source>
</evidence>
<evidence type="ECO:0000256" key="1">
    <source>
        <dbReference type="ARBA" id="ARBA00009512"/>
    </source>
</evidence>
<dbReference type="GO" id="GO:0005840">
    <property type="term" value="C:ribosome"/>
    <property type="evidence" value="ECO:0007669"/>
    <property type="project" value="UniProtKB-KW"/>
</dbReference>
<evidence type="ECO:0000256" key="4">
    <source>
        <dbReference type="HAMAP-Rule" id="MF_00360"/>
    </source>
</evidence>
<dbReference type="GO" id="GO:0003735">
    <property type="term" value="F:structural constituent of ribosome"/>
    <property type="evidence" value="ECO:0007669"/>
    <property type="project" value="InterPro"/>
</dbReference>
<dbReference type="Gene3D" id="3.30.70.60">
    <property type="match status" value="1"/>
</dbReference>
<keyword evidence="4 6" id="KW-0689">Ribosomal protein</keyword>
<keyword evidence="4" id="KW-0694">RNA-binding</keyword>
<evidence type="ECO:0000313" key="7">
    <source>
        <dbReference type="Proteomes" id="UP000028922"/>
    </source>
</evidence>
<evidence type="ECO:0000313" key="6">
    <source>
        <dbReference type="EMBL" id="KFF41587.1"/>
    </source>
</evidence>
<feature type="region of interest" description="Disordered" evidence="5">
    <location>
        <begin position="100"/>
        <end position="146"/>
    </location>
</feature>
<dbReference type="AlphaFoldDB" id="A0A086CHC3"/>
<keyword evidence="4" id="KW-0687">Ribonucleoprotein</keyword>
<evidence type="ECO:0000256" key="2">
    <source>
        <dbReference type="ARBA" id="ARBA00035104"/>
    </source>
</evidence>
<dbReference type="GO" id="GO:1990904">
    <property type="term" value="C:ribonucleoprotein complex"/>
    <property type="evidence" value="ECO:0007669"/>
    <property type="project" value="UniProtKB-KW"/>
</dbReference>
<dbReference type="GO" id="GO:0005737">
    <property type="term" value="C:cytoplasm"/>
    <property type="evidence" value="ECO:0007669"/>
    <property type="project" value="UniProtKB-ARBA"/>
</dbReference>
<dbReference type="InterPro" id="IPR014717">
    <property type="entry name" value="Transl_elong_EF1B/ribsomal_bS6"/>
</dbReference>
<dbReference type="PATRIC" id="fig|1527444.3.peg.441"/>
<dbReference type="InterPro" id="IPR035980">
    <property type="entry name" value="Ribosomal_bS6_sf"/>
</dbReference>
<dbReference type="STRING" id="1527444.ucyna2_00459"/>
<dbReference type="CDD" id="cd15487">
    <property type="entry name" value="bS6_chloro_cyano"/>
    <property type="match status" value="1"/>
</dbReference>
<protein>
    <recommendedName>
        <fullName evidence="3 4">Small ribosomal subunit protein bS6</fullName>
    </recommendedName>
</protein>
<reference evidence="6 7" key="1">
    <citation type="submission" date="2014-08" db="EMBL/GenBank/DDBJ databases">
        <title>Comparative genomics reveals surprising divergence of two closely related strains of uncultivated UCYN-A cyanobacteria.</title>
        <authorList>
            <person name="Bombar D."/>
            <person name="Heller P."/>
            <person name="Sanchez-Baracaldo P."/>
            <person name="Carter B.J."/>
            <person name="Zert J.P."/>
        </authorList>
    </citation>
    <scope>NUCLEOTIDE SEQUENCE [LARGE SCALE GENOMIC DNA]</scope>
</reference>
<dbReference type="InterPro" id="IPR000529">
    <property type="entry name" value="Ribosomal_bS6"/>
</dbReference>
<accession>A0A086CHC3</accession>
<dbReference type="PANTHER" id="PTHR21011">
    <property type="entry name" value="MITOCHONDRIAL 28S RIBOSOMAL PROTEIN S6"/>
    <property type="match status" value="1"/>
</dbReference>
<feature type="compositionally biased region" description="Basic and acidic residues" evidence="5">
    <location>
        <begin position="123"/>
        <end position="140"/>
    </location>
</feature>
<dbReference type="NCBIfam" id="TIGR00166">
    <property type="entry name" value="S6"/>
    <property type="match status" value="1"/>
</dbReference>
<organism evidence="6 7">
    <name type="scientific">Candidatus Atelocyanobacterium thalassa isolate SIO64986</name>
    <dbReference type="NCBI Taxonomy" id="1527444"/>
    <lineage>
        <taxon>Bacteria</taxon>
        <taxon>Bacillati</taxon>
        <taxon>Cyanobacteriota</taxon>
        <taxon>Cyanophyceae</taxon>
        <taxon>Oscillatoriophycideae</taxon>
        <taxon>Chroococcales</taxon>
        <taxon>Aphanothecaceae</taxon>
        <taxon>Candidatus Atelocyanobacterium</taxon>
        <taxon>Candidatus Atelocyanobacterium thalassae</taxon>
    </lineage>
</organism>
<dbReference type="Proteomes" id="UP000028922">
    <property type="component" value="Unassembled WGS sequence"/>
</dbReference>
<comment type="function">
    <text evidence="2 4">Binds together with bS18 to 16S ribosomal RNA.</text>
</comment>
<dbReference type="GO" id="GO:0006412">
    <property type="term" value="P:translation"/>
    <property type="evidence" value="ECO:0007669"/>
    <property type="project" value="UniProtKB-UniRule"/>
</dbReference>
<dbReference type="HAMAP" id="MF_00360">
    <property type="entry name" value="Ribosomal_bS6"/>
    <property type="match status" value="1"/>
</dbReference>
<dbReference type="eggNOG" id="COG0360">
    <property type="taxonomic scope" value="Bacteria"/>
</dbReference>
<name>A0A086CHC3_9CHRO</name>
<comment type="similarity">
    <text evidence="1 4">Belongs to the bacterial ribosomal protein bS6 family.</text>
</comment>
<sequence length="146" mass="16945">MSQNYEMIYILRPDLSEEQANQAVTKYQDFLIKNGAVDIEVKVWGKRRLAYPIQKKLDGIYVQFNYKADGTQIEPLERIMRLEEDVLRYLTIKVEEDLTKQTSELDSNESNSEITEKEEEAEDIKSKASESETTETKIVELIDSEG</sequence>